<dbReference type="Proteomes" id="UP001234916">
    <property type="component" value="Chromosome"/>
</dbReference>
<dbReference type="Pfam" id="PF07660">
    <property type="entry name" value="STN"/>
    <property type="match status" value="1"/>
</dbReference>
<evidence type="ECO:0000256" key="2">
    <source>
        <dbReference type="ARBA" id="ARBA00022448"/>
    </source>
</evidence>
<comment type="subcellular location">
    <subcellularLocation>
        <location evidence="8">Cell outer membrane</location>
    </subcellularLocation>
    <subcellularLocation>
        <location evidence="1">Membrane</location>
    </subcellularLocation>
</comment>
<feature type="domain" description="Secretin/TonB short N-terminal" evidence="10">
    <location>
        <begin position="311"/>
        <end position="359"/>
    </location>
</feature>
<dbReference type="InterPro" id="IPR051808">
    <property type="entry name" value="Type_IV_pilus_biogenesis"/>
</dbReference>
<dbReference type="Gene3D" id="3.30.1370.120">
    <property type="match status" value="1"/>
</dbReference>
<dbReference type="InterPro" id="IPR013355">
    <property type="entry name" value="Pilus_4_PilQ"/>
</dbReference>
<evidence type="ECO:0000259" key="10">
    <source>
        <dbReference type="SMART" id="SM00965"/>
    </source>
</evidence>
<evidence type="ECO:0000256" key="3">
    <source>
        <dbReference type="ARBA" id="ARBA00022729"/>
    </source>
</evidence>
<dbReference type="NCBIfam" id="TIGR02515">
    <property type="entry name" value="IV_pilus_PilQ"/>
    <property type="match status" value="1"/>
</dbReference>
<dbReference type="PRINTS" id="PR00811">
    <property type="entry name" value="BCTERIALGSPD"/>
</dbReference>
<reference evidence="11" key="1">
    <citation type="journal article" date="2023" name="Nat. Microbiol.">
        <title>Enrichment and characterization of a nitric oxide-reducing microbial community in a continuous bioreactor.</title>
        <authorList>
            <person name="Garrido-Amador P."/>
            <person name="Stortenbeker N."/>
            <person name="Wessels H.J.C.T."/>
            <person name="Speth D.R."/>
            <person name="Garcia-Heredia I."/>
            <person name="Kartal B."/>
        </authorList>
    </citation>
    <scope>NUCLEOTIDE SEQUENCE</scope>
    <source>
        <strain evidence="11">MAG1</strain>
    </source>
</reference>
<evidence type="ECO:0000256" key="9">
    <source>
        <dbReference type="SAM" id="SignalP"/>
    </source>
</evidence>
<dbReference type="Pfam" id="PF11741">
    <property type="entry name" value="AMIN"/>
    <property type="match status" value="2"/>
</dbReference>
<proteinExistence type="inferred from homology"/>
<feature type="signal peptide" evidence="9">
    <location>
        <begin position="1"/>
        <end position="30"/>
    </location>
</feature>
<dbReference type="Gene3D" id="2.60.40.3470">
    <property type="match status" value="1"/>
</dbReference>
<keyword evidence="4" id="KW-0653">Protein transport</keyword>
<evidence type="ECO:0000256" key="1">
    <source>
        <dbReference type="ARBA" id="ARBA00004370"/>
    </source>
</evidence>
<evidence type="ECO:0000256" key="7">
    <source>
        <dbReference type="RuleBase" id="RU004003"/>
    </source>
</evidence>
<dbReference type="SMART" id="SM00965">
    <property type="entry name" value="STN"/>
    <property type="match status" value="1"/>
</dbReference>
<evidence type="ECO:0000313" key="11">
    <source>
        <dbReference type="EMBL" id="WIM05294.1"/>
    </source>
</evidence>
<dbReference type="Pfam" id="PF03958">
    <property type="entry name" value="Secretin_N"/>
    <property type="match status" value="1"/>
</dbReference>
<sequence>MNPNTLTRRCLAAWATLLAAVLLPALPATAQIDTAGTRNSIEALTVSQQGGNTVIKVVTGRALDKAPATFSVANPPRIVFDFQDTANKLGRTVQQFNEGYLRSANIIQTDGRTRLVLNLNKFTTHETRQEGASFYISLLPNVIGEAAGQSGATQHFPETKAAPERRTLRDIGFRRGKGGEGLVTVEMSDPGTGVDVRQQGSTLVVEFQKVSLPEHLRRRLDVTDFATPITTVSTAPQGENVRIAITPKGLWEHTAYQSDNQFVVEVKPVKEDPSKIFQSSKQGYQGDKVSLNFQNIPLRELLHVFADITNFNIVISDTVMGNVSLRLNEVPWDQALEIVLQQKGLAMRKNGNVIWIAPQDELAAKEKLELESKQQISELEPVRTESFQLNYQKAEALQKLLTDKDQRVLSKRGSAVIDARTNKVFVSDTPSRLDDVRRLIAEIDIPARQVMIEARIVEAENTFSKALGVRLGAHDHKGLDIGHRVLGTNSPRWGIAGSTNDAYVHLTDNFTQTFYPGQYSNAPSLPATGYYSGTQIKKEGTVSDIGASQFVNLPAPSRSGTPGAISFTLFNSQKTQLLSLELSALEADGKGKFVSNPRVVTADKVEALIEQGTEIPYLCASSSGAVSVCFRKAMLALKVRPQITPDGRVMMSLDINKDAPSSLPTGGAGVAIDSKHVKTDVLVENGGTVVIGGIYTQDERNESSRIPVLGDLPYVGFMFRNTNKINDKKELLIFITPKIISEALSLR</sequence>
<feature type="chain" id="PRO_5041292348" evidence="9">
    <location>
        <begin position="31"/>
        <end position="747"/>
    </location>
</feature>
<dbReference type="EMBL" id="CP107246">
    <property type="protein sequence ID" value="WIM05294.1"/>
    <property type="molecule type" value="Genomic_DNA"/>
</dbReference>
<dbReference type="InterPro" id="IPR005644">
    <property type="entry name" value="NolW-like"/>
</dbReference>
<keyword evidence="6" id="KW-0998">Cell outer membrane</keyword>
<evidence type="ECO:0000256" key="4">
    <source>
        <dbReference type="ARBA" id="ARBA00022927"/>
    </source>
</evidence>
<dbReference type="PANTHER" id="PTHR30604">
    <property type="entry name" value="PROTEIN TRANSPORT PROTEIN HOFQ"/>
    <property type="match status" value="1"/>
</dbReference>
<keyword evidence="3 9" id="KW-0732">Signal</keyword>
<dbReference type="Gene3D" id="3.30.1370.130">
    <property type="match status" value="1"/>
</dbReference>
<dbReference type="InterPro" id="IPR001775">
    <property type="entry name" value="GspD/PilQ"/>
</dbReference>
<name>A0AA49IY44_9PROT</name>
<dbReference type="InterPro" id="IPR011662">
    <property type="entry name" value="Secretin/TonB_short_N"/>
</dbReference>
<dbReference type="InterPro" id="IPR004846">
    <property type="entry name" value="T2SS/T3SS_dom"/>
</dbReference>
<protein>
    <submittedName>
        <fullName evidence="11">Type IV pilus secretin PilQ</fullName>
    </submittedName>
</protein>
<dbReference type="Pfam" id="PF00263">
    <property type="entry name" value="Secretin"/>
    <property type="match status" value="1"/>
</dbReference>
<evidence type="ECO:0000256" key="5">
    <source>
        <dbReference type="ARBA" id="ARBA00023136"/>
    </source>
</evidence>
<dbReference type="GO" id="GO:0009279">
    <property type="term" value="C:cell outer membrane"/>
    <property type="evidence" value="ECO:0007669"/>
    <property type="project" value="UniProtKB-SubCell"/>
</dbReference>
<keyword evidence="2 8" id="KW-0813">Transport</keyword>
<dbReference type="KEGG" id="npv:OHM77_11460"/>
<accession>A0AA49IY44</accession>
<comment type="similarity">
    <text evidence="7">Belongs to the bacterial secretin family.</text>
</comment>
<dbReference type="AlphaFoldDB" id="A0AA49IY44"/>
<gene>
    <name evidence="11" type="primary">pilQ</name>
    <name evidence="11" type="ORF">OHM77_11460</name>
</gene>
<dbReference type="InterPro" id="IPR021731">
    <property type="entry name" value="AMIN_dom"/>
</dbReference>
<evidence type="ECO:0000256" key="8">
    <source>
        <dbReference type="RuleBase" id="RU004004"/>
    </source>
</evidence>
<dbReference type="PANTHER" id="PTHR30604:SF1">
    <property type="entry name" value="DNA UTILIZATION PROTEIN HOFQ"/>
    <property type="match status" value="1"/>
</dbReference>
<dbReference type="GO" id="GO:0009306">
    <property type="term" value="P:protein secretion"/>
    <property type="evidence" value="ECO:0007669"/>
    <property type="project" value="InterPro"/>
</dbReference>
<keyword evidence="5" id="KW-0472">Membrane</keyword>
<dbReference type="Gene3D" id="2.60.40.3500">
    <property type="match status" value="1"/>
</dbReference>
<evidence type="ECO:0000256" key="6">
    <source>
        <dbReference type="ARBA" id="ARBA00023237"/>
    </source>
</evidence>
<dbReference type="InterPro" id="IPR038591">
    <property type="entry name" value="NolW-like_sf"/>
</dbReference>
<organism evidence="11">
    <name type="scientific">Candidatus Nitricoxidivorans perseverans</name>
    <dbReference type="NCBI Taxonomy" id="2975601"/>
    <lineage>
        <taxon>Bacteria</taxon>
        <taxon>Pseudomonadati</taxon>
        <taxon>Pseudomonadota</taxon>
        <taxon>Betaproteobacteria</taxon>
        <taxon>Nitrosomonadales</taxon>
        <taxon>Sterolibacteriaceae</taxon>
        <taxon>Candidatus Nitricoxidivorans</taxon>
    </lineage>
</organism>